<keyword evidence="3" id="KW-1185">Reference proteome</keyword>
<dbReference type="InterPro" id="IPR006311">
    <property type="entry name" value="TAT_signal"/>
</dbReference>
<dbReference type="EMBL" id="GL890946">
    <property type="protein sequence ID" value="EGJ30797.1"/>
    <property type="molecule type" value="Genomic_DNA"/>
</dbReference>
<evidence type="ECO:0000313" key="2">
    <source>
        <dbReference type="EMBL" id="EGJ30797.1"/>
    </source>
</evidence>
<dbReference type="HOGENOM" id="CLU_023909_0_0_3"/>
<sequence>MGLNRRTFLQKASLGLATLGVSETLLSLLGNSGLAVPGIDRYFQVLAQPLGRKLALLVGINKYPRSTLLDGCVTDVELQQELLIHRFGFNPKDILILKDDQATRKNIETAFIEHLTEQAKAGDVVVFHFSGFGSQVKLSPGYQTDRSVALQNSLVPVDGSLTKKNPKVANDLLEETLVLLLRSLFTDQVTTVLDTSYTVADSLLQGNIKVRSSTNRPAREASRDELAFQEELRRRIQDSGKGIVNRQSVSVVPGSMNPMAGMVLTAAEPNQIAMEAKWNSFSAGLFSYGLTQYLWQAIPTTTSQVSLTHAGVMVNQLTGTQQQPKLGGQSSLEPIPTYYLPADPSMGADGVVTAVEDNGQTAQLWLAGLPATVVDYYSNNSVLSVLELVGAKSGVSQLQITSQDGLTAKAKFIGGTTDNNNQLQVGQLVQEAVRVLPRNIGLTVALDGNLERIERVDATSAFSGISAASVVQAGEQPADYLFGKALSSTNGGGGGYGIFYLDGEPIPNGVGEAGVAVKSAAMGLAGKLNTLLAAKLLRLTANDGSSGLGIRVSLDMVEPEQKVVMQLETLRTASSSRVGFVGEGEAKSQGELTETVAGAGVPILPIGSRLHYQIENYGDQPIYFLLLGFNTNGNAIALYELPFLETSQTSENSAFITNAVIAPGETLTLPSAVASVGGIVSGPSGLVEMQLICSRSPFTQAATALDAVPSRRGIGAPIDDLFNPLDVAQAVLQDIHNASANSLDSSLSIGADSYALDVNTWATLSFLYRVV</sequence>
<feature type="domain" description="Peptidase C14 caspase" evidence="1">
    <location>
        <begin position="52"/>
        <end position="326"/>
    </location>
</feature>
<evidence type="ECO:0000259" key="1">
    <source>
        <dbReference type="Pfam" id="PF00656"/>
    </source>
</evidence>
<organism evidence="2 3">
    <name type="scientific">Moorena producens 3L</name>
    <dbReference type="NCBI Taxonomy" id="489825"/>
    <lineage>
        <taxon>Bacteria</taxon>
        <taxon>Bacillati</taxon>
        <taxon>Cyanobacteriota</taxon>
        <taxon>Cyanophyceae</taxon>
        <taxon>Coleofasciculales</taxon>
        <taxon>Coleofasciculaceae</taxon>
        <taxon>Moorena</taxon>
    </lineage>
</organism>
<name>F4XXD8_9CYAN</name>
<dbReference type="PANTHER" id="PTHR48104">
    <property type="entry name" value="METACASPASE-4"/>
    <property type="match status" value="1"/>
</dbReference>
<dbReference type="AlphaFoldDB" id="F4XXD8"/>
<dbReference type="InterPro" id="IPR011600">
    <property type="entry name" value="Pept_C14_caspase"/>
</dbReference>
<dbReference type="GO" id="GO:0005737">
    <property type="term" value="C:cytoplasm"/>
    <property type="evidence" value="ECO:0007669"/>
    <property type="project" value="TreeGrafter"/>
</dbReference>
<dbReference type="InterPro" id="IPR050452">
    <property type="entry name" value="Metacaspase"/>
</dbReference>
<dbReference type="eggNOG" id="COG4249">
    <property type="taxonomic scope" value="Bacteria"/>
</dbReference>
<dbReference type="RefSeq" id="WP_009149174.1">
    <property type="nucleotide sequence ID" value="NZ_GL890946.1"/>
</dbReference>
<dbReference type="PROSITE" id="PS51318">
    <property type="entry name" value="TAT"/>
    <property type="match status" value="1"/>
</dbReference>
<dbReference type="GO" id="GO:0006508">
    <property type="term" value="P:proteolysis"/>
    <property type="evidence" value="ECO:0007669"/>
    <property type="project" value="InterPro"/>
</dbReference>
<proteinExistence type="predicted"/>
<gene>
    <name evidence="2" type="ORF">LYNGBM3L_46910</name>
</gene>
<dbReference type="Gene3D" id="3.40.50.1460">
    <property type="match status" value="1"/>
</dbReference>
<accession>F4XXD8</accession>
<dbReference type="PANTHER" id="PTHR48104:SF30">
    <property type="entry name" value="METACASPASE-1"/>
    <property type="match status" value="1"/>
</dbReference>
<dbReference type="InterPro" id="IPR029030">
    <property type="entry name" value="Caspase-like_dom_sf"/>
</dbReference>
<dbReference type="SUPFAM" id="SSF52129">
    <property type="entry name" value="Caspase-like"/>
    <property type="match status" value="1"/>
</dbReference>
<dbReference type="InterPro" id="IPR011189">
    <property type="entry name" value="UCP_caspase_lke"/>
</dbReference>
<dbReference type="OrthoDB" id="505527at2"/>
<evidence type="ECO:0000313" key="3">
    <source>
        <dbReference type="Proteomes" id="UP000003959"/>
    </source>
</evidence>
<dbReference type="GO" id="GO:0004197">
    <property type="term" value="F:cysteine-type endopeptidase activity"/>
    <property type="evidence" value="ECO:0007669"/>
    <property type="project" value="InterPro"/>
</dbReference>
<reference evidence="3" key="1">
    <citation type="journal article" date="2011" name="Proc. Natl. Acad. Sci. U.S.A.">
        <title>Genomic insights into the physiology and ecology of the marine filamentous cyanobacterium Lyngbya majuscula.</title>
        <authorList>
            <person name="Jones A.C."/>
            <person name="Monroe E.A."/>
            <person name="Podell S."/>
            <person name="Hess W.R."/>
            <person name="Klages S."/>
            <person name="Esquenazi E."/>
            <person name="Niessen S."/>
            <person name="Hoover H."/>
            <person name="Rothmann M."/>
            <person name="Lasken R.S."/>
            <person name="Yates J.R.III."/>
            <person name="Reinhardt R."/>
            <person name="Kube M."/>
            <person name="Burkart M.D."/>
            <person name="Allen E.E."/>
            <person name="Dorrestein P.C."/>
            <person name="Gerwick W.H."/>
            <person name="Gerwick L."/>
        </authorList>
    </citation>
    <scope>NUCLEOTIDE SEQUENCE [LARGE SCALE GENOMIC DNA]</scope>
    <source>
        <strain evidence="3">3L</strain>
    </source>
</reference>
<dbReference type="MEROPS" id="C14.A03"/>
<dbReference type="PIRSF" id="PIRSF007398">
    <property type="entry name" value="Sll0148_caspase"/>
    <property type="match status" value="1"/>
</dbReference>
<dbReference type="Pfam" id="PF00656">
    <property type="entry name" value="Peptidase_C14"/>
    <property type="match status" value="1"/>
</dbReference>
<dbReference type="Proteomes" id="UP000003959">
    <property type="component" value="Unassembled WGS sequence"/>
</dbReference>
<protein>
    <submittedName>
        <fullName evidence="2">Caspase domain protein</fullName>
    </submittedName>
</protein>